<organism evidence="3 4">
    <name type="scientific">Brevibacterium salitolerans</name>
    <dbReference type="NCBI Taxonomy" id="1403566"/>
    <lineage>
        <taxon>Bacteria</taxon>
        <taxon>Bacillati</taxon>
        <taxon>Actinomycetota</taxon>
        <taxon>Actinomycetes</taxon>
        <taxon>Micrococcales</taxon>
        <taxon>Brevibacteriaceae</taxon>
        <taxon>Brevibacterium</taxon>
    </lineage>
</organism>
<dbReference type="InterPro" id="IPR020904">
    <property type="entry name" value="Sc_DH/Rdtase_CS"/>
</dbReference>
<protein>
    <submittedName>
        <fullName evidence="3">3-hydroxybutyrate dehydrogenase</fullName>
    </submittedName>
</protein>
<dbReference type="InterPro" id="IPR050259">
    <property type="entry name" value="SDR"/>
</dbReference>
<evidence type="ECO:0000313" key="4">
    <source>
        <dbReference type="Proteomes" id="UP001500984"/>
    </source>
</evidence>
<dbReference type="PRINTS" id="PR00081">
    <property type="entry name" value="GDHRDH"/>
</dbReference>
<dbReference type="PANTHER" id="PTHR42879">
    <property type="entry name" value="3-OXOACYL-(ACYL-CARRIER-PROTEIN) REDUCTASE"/>
    <property type="match status" value="1"/>
</dbReference>
<evidence type="ECO:0000256" key="1">
    <source>
        <dbReference type="ARBA" id="ARBA00006484"/>
    </source>
</evidence>
<evidence type="ECO:0000313" key="3">
    <source>
        <dbReference type="EMBL" id="GAA2101962.1"/>
    </source>
</evidence>
<accession>A0ABN2X0K3</accession>
<gene>
    <name evidence="3" type="ORF">GCM10009823_25100</name>
</gene>
<dbReference type="NCBIfam" id="NF009093">
    <property type="entry name" value="PRK12429.1"/>
    <property type="match status" value="1"/>
</dbReference>
<dbReference type="Proteomes" id="UP001500984">
    <property type="component" value="Unassembled WGS sequence"/>
</dbReference>
<proteinExistence type="inferred from homology"/>
<dbReference type="Gene3D" id="3.40.50.720">
    <property type="entry name" value="NAD(P)-binding Rossmann-like Domain"/>
    <property type="match status" value="1"/>
</dbReference>
<dbReference type="EMBL" id="BAAAPZ010000012">
    <property type="protein sequence ID" value="GAA2101962.1"/>
    <property type="molecule type" value="Genomic_DNA"/>
</dbReference>
<comment type="caution">
    <text evidence="3">The sequence shown here is derived from an EMBL/GenBank/DDBJ whole genome shotgun (WGS) entry which is preliminary data.</text>
</comment>
<keyword evidence="4" id="KW-1185">Reference proteome</keyword>
<dbReference type="SUPFAM" id="SSF51735">
    <property type="entry name" value="NAD(P)-binding Rossmann-fold domains"/>
    <property type="match status" value="1"/>
</dbReference>
<name>A0ABN2X0K3_9MICO</name>
<reference evidence="3 4" key="1">
    <citation type="journal article" date="2019" name="Int. J. Syst. Evol. Microbiol.">
        <title>The Global Catalogue of Microorganisms (GCM) 10K type strain sequencing project: providing services to taxonomists for standard genome sequencing and annotation.</title>
        <authorList>
            <consortium name="The Broad Institute Genomics Platform"/>
            <consortium name="The Broad Institute Genome Sequencing Center for Infectious Disease"/>
            <person name="Wu L."/>
            <person name="Ma J."/>
        </authorList>
    </citation>
    <scope>NUCLEOTIDE SEQUENCE [LARGE SCALE GENOMIC DNA]</scope>
    <source>
        <strain evidence="3 4">JCM 15900</strain>
    </source>
</reference>
<dbReference type="InterPro" id="IPR002347">
    <property type="entry name" value="SDR_fam"/>
</dbReference>
<comment type="similarity">
    <text evidence="1 2">Belongs to the short-chain dehydrogenases/reductases (SDR) family.</text>
</comment>
<dbReference type="PANTHER" id="PTHR42879:SF2">
    <property type="entry name" value="3-OXOACYL-[ACYL-CARRIER-PROTEIN] REDUCTASE FABG"/>
    <property type="match status" value="1"/>
</dbReference>
<evidence type="ECO:0000256" key="2">
    <source>
        <dbReference type="RuleBase" id="RU000363"/>
    </source>
</evidence>
<dbReference type="PROSITE" id="PS00061">
    <property type="entry name" value="ADH_SHORT"/>
    <property type="match status" value="1"/>
</dbReference>
<dbReference type="PRINTS" id="PR00080">
    <property type="entry name" value="SDRFAMILY"/>
</dbReference>
<dbReference type="Pfam" id="PF00106">
    <property type="entry name" value="adh_short"/>
    <property type="match status" value="1"/>
</dbReference>
<sequence>MTDLLKNRRALVTGAASGIGRATALAFAAEGAHVIVADRDAAGAEAVVAEIAAAASGAGSAATGEASAAGPASGAGSAEAWEVDLADTDALEARFAAEPLEVDVLVNNAGIQRIHPVEGFPLEEWRLIQRLMLESPFVLTKAALPGMYARGWGRIINLSSVHGLRASANKSAYVAAKHGIMGLTKTTALEGGPKGVTCNAINPGYVMTPLVQNQVADLAAQRGISEDAVLDEVFLEHSAVPSLPVPDDVAAIAVLLASEAGRAINGAAHSIDGGWSAA</sequence>
<dbReference type="Pfam" id="PF13561">
    <property type="entry name" value="adh_short_C2"/>
    <property type="match status" value="1"/>
</dbReference>
<dbReference type="InterPro" id="IPR036291">
    <property type="entry name" value="NAD(P)-bd_dom_sf"/>
</dbReference>
<dbReference type="RefSeq" id="WP_291796201.1">
    <property type="nucleotide sequence ID" value="NZ_BAAAPZ010000012.1"/>
</dbReference>